<organism evidence="20 21">
    <name type="scientific">Allacma fusca</name>
    <dbReference type="NCBI Taxonomy" id="39272"/>
    <lineage>
        <taxon>Eukaryota</taxon>
        <taxon>Metazoa</taxon>
        <taxon>Ecdysozoa</taxon>
        <taxon>Arthropoda</taxon>
        <taxon>Hexapoda</taxon>
        <taxon>Collembola</taxon>
        <taxon>Symphypleona</taxon>
        <taxon>Sminthuridae</taxon>
        <taxon>Allacma</taxon>
    </lineage>
</organism>
<dbReference type="GO" id="GO:0008455">
    <property type="term" value="F:alpha-1,6-mannosylglycoprotein 2-beta-N-acetylglucosaminyltransferase activity"/>
    <property type="evidence" value="ECO:0007669"/>
    <property type="project" value="InterPro"/>
</dbReference>
<comment type="caution">
    <text evidence="20">The sequence shown here is derived from an EMBL/GenBank/DDBJ whole genome shotgun (WGS) entry which is preliminary data.</text>
</comment>
<evidence type="ECO:0000256" key="15">
    <source>
        <dbReference type="PIRSR" id="PIRSR607754-1"/>
    </source>
</evidence>
<evidence type="ECO:0000256" key="18">
    <source>
        <dbReference type="SAM" id="MobiDB-lite"/>
    </source>
</evidence>
<keyword evidence="14 16" id="KW-0464">Manganese</keyword>
<evidence type="ECO:0000256" key="10">
    <source>
        <dbReference type="ARBA" id="ARBA00023034"/>
    </source>
</evidence>
<evidence type="ECO:0000256" key="17">
    <source>
        <dbReference type="PIRSR" id="PIRSR607754-3"/>
    </source>
</evidence>
<feature type="binding site" evidence="15">
    <location>
        <begin position="234"/>
        <end position="238"/>
    </location>
    <ligand>
        <name>substrate</name>
    </ligand>
</feature>
<evidence type="ECO:0000256" key="19">
    <source>
        <dbReference type="SAM" id="Phobius"/>
    </source>
</evidence>
<evidence type="ECO:0000256" key="6">
    <source>
        <dbReference type="ARBA" id="ARBA00022692"/>
    </source>
</evidence>
<evidence type="ECO:0000256" key="16">
    <source>
        <dbReference type="PIRSR" id="PIRSR607754-2"/>
    </source>
</evidence>
<comment type="cofactor">
    <cofactor evidence="1 16">
        <name>Mn(2+)</name>
        <dbReference type="ChEBI" id="CHEBI:29035"/>
    </cofactor>
</comment>
<feature type="binding site" evidence="15">
    <location>
        <begin position="128"/>
        <end position="132"/>
    </location>
    <ligand>
        <name>substrate</name>
    </ligand>
</feature>
<keyword evidence="6 19" id="KW-0812">Transmembrane</keyword>
<feature type="binding site" evidence="16">
    <location>
        <position position="266"/>
    </location>
    <ligand>
        <name>Mn(2+)</name>
        <dbReference type="ChEBI" id="CHEBI:29035"/>
    </ligand>
</feature>
<keyword evidence="7 16" id="KW-0479">Metal-binding</keyword>
<dbReference type="GO" id="GO:0009312">
    <property type="term" value="P:oligosaccharide biosynthetic process"/>
    <property type="evidence" value="ECO:0007669"/>
    <property type="project" value="InterPro"/>
</dbReference>
<dbReference type="GO" id="GO:0000139">
    <property type="term" value="C:Golgi membrane"/>
    <property type="evidence" value="ECO:0007669"/>
    <property type="project" value="UniProtKB-SubCell"/>
</dbReference>
<comment type="pathway">
    <text evidence="3">Protein modification; protein glycosylation.</text>
</comment>
<feature type="disulfide bond" evidence="17">
    <location>
        <begin position="340"/>
        <end position="363"/>
    </location>
</feature>
<evidence type="ECO:0000313" key="21">
    <source>
        <dbReference type="Proteomes" id="UP000708208"/>
    </source>
</evidence>
<dbReference type="UniPathway" id="UPA00378"/>
<feature type="binding site" evidence="16">
    <location>
        <position position="380"/>
    </location>
    <ligand>
        <name>Mn(2+)</name>
        <dbReference type="ChEBI" id="CHEBI:29035"/>
    </ligand>
</feature>
<keyword evidence="10" id="KW-0333">Golgi apparatus</keyword>
<feature type="disulfide bond" evidence="17">
    <location>
        <begin position="345"/>
        <end position="446"/>
    </location>
</feature>
<dbReference type="GO" id="GO:0046872">
    <property type="term" value="F:metal ion binding"/>
    <property type="evidence" value="ECO:0007669"/>
    <property type="project" value="UniProtKB-KW"/>
</dbReference>
<dbReference type="PANTHER" id="PTHR12871:SF0">
    <property type="entry name" value="ALPHA-1,6-MANNOSYL-GLYCOPROTEIN 2-BETA-N-ACETYLGLUCOSAMINYLTRANSFERASE"/>
    <property type="match status" value="1"/>
</dbReference>
<gene>
    <name evidence="20" type="ORF">AFUS01_LOCUS47611</name>
</gene>
<evidence type="ECO:0000256" key="13">
    <source>
        <dbReference type="ARBA" id="ARBA00023180"/>
    </source>
</evidence>
<keyword evidence="11 19" id="KW-0472">Membrane</keyword>
<keyword evidence="12 17" id="KW-1015">Disulfide bond</keyword>
<evidence type="ECO:0000256" key="14">
    <source>
        <dbReference type="ARBA" id="ARBA00023211"/>
    </source>
</evidence>
<feature type="disulfide bond" evidence="17">
    <location>
        <begin position="201"/>
        <end position="215"/>
    </location>
</feature>
<keyword evidence="4" id="KW-0328">Glycosyltransferase</keyword>
<evidence type="ECO:0000256" key="1">
    <source>
        <dbReference type="ARBA" id="ARBA00001936"/>
    </source>
</evidence>
<proteinExistence type="predicted"/>
<feature type="compositionally biased region" description="Basic and acidic residues" evidence="18">
    <location>
        <begin position="38"/>
        <end position="48"/>
    </location>
</feature>
<keyword evidence="5" id="KW-0808">Transferase</keyword>
<feature type="disulfide bond" evidence="17">
    <location>
        <begin position="289"/>
        <end position="292"/>
    </location>
</feature>
<feature type="region of interest" description="Disordered" evidence="18">
    <location>
        <begin position="38"/>
        <end position="76"/>
    </location>
</feature>
<evidence type="ECO:0000256" key="4">
    <source>
        <dbReference type="ARBA" id="ARBA00022676"/>
    </source>
</evidence>
<reference evidence="20" key="1">
    <citation type="submission" date="2021-06" db="EMBL/GenBank/DDBJ databases">
        <authorList>
            <person name="Hodson N. C."/>
            <person name="Mongue J. A."/>
            <person name="Jaron S. K."/>
        </authorList>
    </citation>
    <scope>NUCLEOTIDE SEQUENCE</scope>
</reference>
<evidence type="ECO:0000256" key="12">
    <source>
        <dbReference type="ARBA" id="ARBA00023157"/>
    </source>
</evidence>
<evidence type="ECO:0000313" key="20">
    <source>
        <dbReference type="EMBL" id="CAG7838671.1"/>
    </source>
</evidence>
<protein>
    <recommendedName>
        <fullName evidence="22">Alpha-1,6-mannosyl-glycoprotein 2-beta-N-acetylglucosaminyltransferase</fullName>
    </recommendedName>
</protein>
<dbReference type="GO" id="GO:0005795">
    <property type="term" value="C:Golgi stack"/>
    <property type="evidence" value="ECO:0007669"/>
    <property type="project" value="InterPro"/>
</dbReference>
<evidence type="ECO:0000256" key="5">
    <source>
        <dbReference type="ARBA" id="ARBA00022679"/>
    </source>
</evidence>
<feature type="binding site" evidence="15">
    <location>
        <position position="159"/>
    </location>
    <ligand>
        <name>substrate</name>
    </ligand>
</feature>
<dbReference type="GO" id="GO:0006487">
    <property type="term" value="P:protein N-linked glycosylation"/>
    <property type="evidence" value="ECO:0007669"/>
    <property type="project" value="TreeGrafter"/>
</dbReference>
<evidence type="ECO:0000256" key="3">
    <source>
        <dbReference type="ARBA" id="ARBA00004922"/>
    </source>
</evidence>
<keyword evidence="8" id="KW-0735">Signal-anchor</keyword>
<feature type="transmembrane region" description="Helical" evidence="19">
    <location>
        <begin position="12"/>
        <end position="32"/>
    </location>
</feature>
<dbReference type="OrthoDB" id="6019616at2759"/>
<dbReference type="InterPro" id="IPR007754">
    <property type="entry name" value="GlcNAc_II"/>
</dbReference>
<evidence type="ECO:0000256" key="8">
    <source>
        <dbReference type="ARBA" id="ARBA00022968"/>
    </source>
</evidence>
<evidence type="ECO:0008006" key="22">
    <source>
        <dbReference type="Google" id="ProtNLM"/>
    </source>
</evidence>
<name>A0A8J2MHI4_9HEXA</name>
<evidence type="ECO:0000256" key="11">
    <source>
        <dbReference type="ARBA" id="ARBA00023136"/>
    </source>
</evidence>
<sequence length="457" mass="52327">MVKILCKSSKTFLIVLVITLIWLHTYLSGILGTENSVDKSPRADDDKIPGAAPAVVDETGKNGNTGGGSEHGRLGTPAFINLPEPRPLSAEEIEEITKEMTFENEMQRIYNVEKFGPVNEGTYVLVIQVHSRVEYLSLLIESLSRVQNIENSLLVFSHDLYVPQLNEAIRNIDFTRVMQIFYPYSIQLHPTSFPGQSPDDCPRDISPEKAQQTKCRNADHPDVYGHYREARYTQTKHHWWWKANFVFGKIVTLRNYTGVVAFIEEDHYVAPDFLWVLDLMETLMVQNLCHGCNLLALGTYLKTWNIKVANSRGVVTNWISSKHNMGMAFNRTMWNEISRCAPTFCEYDDYNWDWSLLQVAYTCLHQPMTVFYAKAPRIFHIGDCGMHYKQKKCNPHTAAKAIDAGVKTHHALLFPDKLTVEVRHGKNMRLKKGNGGWGDIRDKQLCLSFSKDEKYQF</sequence>
<evidence type="ECO:0000256" key="2">
    <source>
        <dbReference type="ARBA" id="ARBA00004323"/>
    </source>
</evidence>
<keyword evidence="9 19" id="KW-1133">Transmembrane helix</keyword>
<evidence type="ECO:0000256" key="7">
    <source>
        <dbReference type="ARBA" id="ARBA00022723"/>
    </source>
</evidence>
<dbReference type="AlphaFoldDB" id="A0A8J2MHI4"/>
<comment type="subcellular location">
    <subcellularLocation>
        <location evidence="2">Golgi apparatus membrane</location>
        <topology evidence="2">Single-pass type II membrane protein</topology>
    </subcellularLocation>
</comment>
<accession>A0A8J2MHI4</accession>
<dbReference type="EMBL" id="CAJVCH010571837">
    <property type="protein sequence ID" value="CAG7838671.1"/>
    <property type="molecule type" value="Genomic_DNA"/>
</dbReference>
<keyword evidence="13" id="KW-0325">Glycoprotein</keyword>
<feature type="disulfide bond" evidence="17">
    <location>
        <begin position="384"/>
        <end position="393"/>
    </location>
</feature>
<keyword evidence="21" id="KW-1185">Reference proteome</keyword>
<dbReference type="PANTHER" id="PTHR12871">
    <property type="entry name" value="BETA-1,2-N-ACETYLGLUCOSAMINYLTRANSFERASE II"/>
    <property type="match status" value="1"/>
</dbReference>
<dbReference type="Pfam" id="PF05060">
    <property type="entry name" value="MGAT2"/>
    <property type="match status" value="1"/>
</dbReference>
<dbReference type="Proteomes" id="UP000708208">
    <property type="component" value="Unassembled WGS sequence"/>
</dbReference>
<evidence type="ECO:0000256" key="9">
    <source>
        <dbReference type="ARBA" id="ARBA00022989"/>
    </source>
</evidence>